<proteinExistence type="inferred from homology"/>
<gene>
    <name evidence="5" type="ORF">X801_10448</name>
</gene>
<dbReference type="SMART" id="SM00337">
    <property type="entry name" value="BCL"/>
    <property type="match status" value="1"/>
</dbReference>
<dbReference type="GO" id="GO:0042981">
    <property type="term" value="P:regulation of apoptotic process"/>
    <property type="evidence" value="ECO:0007669"/>
    <property type="project" value="InterPro"/>
</dbReference>
<evidence type="ECO:0000259" key="4">
    <source>
        <dbReference type="SMART" id="SM00337"/>
    </source>
</evidence>
<name>A0A1S8WH60_OPIVI</name>
<dbReference type="PANTHER" id="PTHR11256">
    <property type="entry name" value="BCL-2 RELATED"/>
    <property type="match status" value="1"/>
</dbReference>
<dbReference type="PROSITE" id="PS50062">
    <property type="entry name" value="BCL2_FAMILY"/>
    <property type="match status" value="1"/>
</dbReference>
<dbReference type="Pfam" id="PF00452">
    <property type="entry name" value="Bcl-2"/>
    <property type="match status" value="1"/>
</dbReference>
<feature type="compositionally biased region" description="Low complexity" evidence="3">
    <location>
        <begin position="566"/>
        <end position="585"/>
    </location>
</feature>
<dbReference type="CDD" id="cd06845">
    <property type="entry name" value="Bcl-2_like"/>
    <property type="match status" value="1"/>
</dbReference>
<dbReference type="InterPro" id="IPR002475">
    <property type="entry name" value="Bcl2-like"/>
</dbReference>
<dbReference type="InterPro" id="IPR046371">
    <property type="entry name" value="Bcl-2_BH1-3"/>
</dbReference>
<feature type="non-terminal residue" evidence="5">
    <location>
        <position position="1"/>
    </location>
</feature>
<dbReference type="GO" id="GO:0001836">
    <property type="term" value="P:release of cytochrome c from mitochondria"/>
    <property type="evidence" value="ECO:0007669"/>
    <property type="project" value="TreeGrafter"/>
</dbReference>
<dbReference type="GO" id="GO:0097192">
    <property type="term" value="P:extrinsic apoptotic signaling pathway in absence of ligand"/>
    <property type="evidence" value="ECO:0007669"/>
    <property type="project" value="TreeGrafter"/>
</dbReference>
<dbReference type="GO" id="GO:0005741">
    <property type="term" value="C:mitochondrial outer membrane"/>
    <property type="evidence" value="ECO:0007669"/>
    <property type="project" value="TreeGrafter"/>
</dbReference>
<dbReference type="Proteomes" id="UP000243686">
    <property type="component" value="Unassembled WGS sequence"/>
</dbReference>
<dbReference type="SUPFAM" id="SSF56854">
    <property type="entry name" value="Bcl-2 inhibitors of programmed cell death"/>
    <property type="match status" value="1"/>
</dbReference>
<feature type="compositionally biased region" description="Polar residues" evidence="3">
    <location>
        <begin position="1"/>
        <end position="27"/>
    </location>
</feature>
<feature type="region of interest" description="Disordered" evidence="3">
    <location>
        <begin position="1"/>
        <end position="53"/>
    </location>
</feature>
<feature type="domain" description="Bcl-2 Bcl-2 homology region 1-3" evidence="4">
    <location>
        <begin position="623"/>
        <end position="722"/>
    </location>
</feature>
<dbReference type="InterPro" id="IPR026298">
    <property type="entry name" value="Bcl-2_fam"/>
</dbReference>
<feature type="region of interest" description="Disordered" evidence="3">
    <location>
        <begin position="566"/>
        <end position="597"/>
    </location>
</feature>
<dbReference type="GO" id="GO:0015288">
    <property type="term" value="F:porin activity"/>
    <property type="evidence" value="ECO:0007669"/>
    <property type="project" value="TreeGrafter"/>
</dbReference>
<sequence length="858" mass="93332">DESNGASDSASDCGEDQQTSPRKVPSTSEKKPKNSRRTTSFEFTPENFIRHASPPQMAAVTLMPSGQRSTASSSPYKEMRGMSPFFHVSSHQSSSVAGDSLLETQMDRLVHENLGCASASSQQAFIERANESACTPTGWEAPASHYEVDHDQCAYVEHQDTNHPETVPYSIANGTGDHLIFYQPSTQSISRSFVFPSVGTVDSSLKYEDPVSHDQTPLSHSSNQNIEFPAEAPTENFLEVNMPLTYKSVASKVHDDSLSSSRGDLPSEFSLNCTATEDAPFQSCTEYIANSPYMVNHLCSDDTRRSLSLPSSTEHHEVPHVIGQPTTNVFISPSTMKNTAIHELSSVSPNDTISFPLLGSVDSAFKRVSATVENRENQKLSPEPLVSAVPLSSGEFTNSSLHEAPKSENNQLRSSTCSVPGDSLLDYAISLPPHLKAPNMLPNLDRCSPAQVVAATGGAPVDILRQIEYGDGDGRDKIDRTRTSDHQLMSDQSARDGLRRDSTNVPHSAHQTSPTTLPPVINIRVRVNANLTPTSPDVVAASSEVIFGNFLTESYRMEVAASARASISTSTSGTTASTSSSAQASNNTEPSTSSSRVIPVEEDPFGLEFASIPRMEAVVAHNLALIGDEINRTYGARLDSMIKILPTDECPLEIFSNVARVLFSRGPTNWGQVVALFCFGYRLVMRRVRRGLVSAFFQVCRCLISFCRQMNVFAWIAAQGGWRIVQYLTCGRNIDSLSDDPQSSEGSLLARAGIDANSWIPTDWTNSSLPPPSIWFVGLVAICSALHHLPKLLMRTLFDMVYADGGPLLLPKSDTMGFAIIDGVYEGKQPDLQFSLFGNDLDQLLLISLWVDSVENDG</sequence>
<feature type="region of interest" description="Disordered" evidence="3">
    <location>
        <begin position="470"/>
        <end position="516"/>
    </location>
</feature>
<evidence type="ECO:0000256" key="3">
    <source>
        <dbReference type="SAM" id="MobiDB-lite"/>
    </source>
</evidence>
<dbReference type="InterPro" id="IPR036834">
    <property type="entry name" value="Bcl-2-like_sf"/>
</dbReference>
<dbReference type="PANTHER" id="PTHR11256:SF41">
    <property type="entry name" value="BCL-2 HOMOLOGOUS ANTAGONIST_KILLER"/>
    <property type="match status" value="1"/>
</dbReference>
<feature type="compositionally biased region" description="Basic and acidic residues" evidence="3">
    <location>
        <begin position="493"/>
        <end position="502"/>
    </location>
</feature>
<protein>
    <submittedName>
        <fullName evidence="5">Apoptosis regulator protein, Bcl-2 family</fullName>
    </submittedName>
</protein>
<organism evidence="5 6">
    <name type="scientific">Opisthorchis viverrini</name>
    <name type="common">Southeast Asian liver fluke</name>
    <dbReference type="NCBI Taxonomy" id="6198"/>
    <lineage>
        <taxon>Eukaryota</taxon>
        <taxon>Metazoa</taxon>
        <taxon>Spiralia</taxon>
        <taxon>Lophotrochozoa</taxon>
        <taxon>Platyhelminthes</taxon>
        <taxon>Trematoda</taxon>
        <taxon>Digenea</taxon>
        <taxon>Opisthorchiida</taxon>
        <taxon>Opisthorchiata</taxon>
        <taxon>Opisthorchiidae</taxon>
        <taxon>Opisthorchis</taxon>
    </lineage>
</organism>
<dbReference type="GO" id="GO:0008630">
    <property type="term" value="P:intrinsic apoptotic signaling pathway in response to DNA damage"/>
    <property type="evidence" value="ECO:0007669"/>
    <property type="project" value="TreeGrafter"/>
</dbReference>
<evidence type="ECO:0000256" key="2">
    <source>
        <dbReference type="ARBA" id="ARBA00022703"/>
    </source>
</evidence>
<dbReference type="AlphaFoldDB" id="A0A1S8WH60"/>
<dbReference type="GO" id="GO:0051400">
    <property type="term" value="F:BH domain binding"/>
    <property type="evidence" value="ECO:0007669"/>
    <property type="project" value="TreeGrafter"/>
</dbReference>
<evidence type="ECO:0000256" key="1">
    <source>
        <dbReference type="ARBA" id="ARBA00009458"/>
    </source>
</evidence>
<evidence type="ECO:0000313" key="6">
    <source>
        <dbReference type="Proteomes" id="UP000243686"/>
    </source>
</evidence>
<keyword evidence="6" id="KW-1185">Reference proteome</keyword>
<reference evidence="5 6" key="1">
    <citation type="submission" date="2015-03" db="EMBL/GenBank/DDBJ databases">
        <title>Draft genome of the nematode, Opisthorchis viverrini.</title>
        <authorList>
            <person name="Mitreva M."/>
        </authorList>
    </citation>
    <scope>NUCLEOTIDE SEQUENCE [LARGE SCALE GENOMIC DNA]</scope>
    <source>
        <strain evidence="5">Khon Kaen</strain>
    </source>
</reference>
<feature type="compositionally biased region" description="Polar residues" evidence="3">
    <location>
        <begin position="586"/>
        <end position="596"/>
    </location>
</feature>
<accession>A0A1S8WH60</accession>
<evidence type="ECO:0000313" key="5">
    <source>
        <dbReference type="EMBL" id="OON13771.1"/>
    </source>
</evidence>
<keyword evidence="2" id="KW-0053">Apoptosis</keyword>
<feature type="compositionally biased region" description="Basic and acidic residues" evidence="3">
    <location>
        <begin position="472"/>
        <end position="485"/>
    </location>
</feature>
<dbReference type="Gene3D" id="1.10.437.10">
    <property type="entry name" value="Blc2-like"/>
    <property type="match status" value="1"/>
</dbReference>
<comment type="similarity">
    <text evidence="1">Belongs to the Bcl-2 family.</text>
</comment>
<dbReference type="EMBL" id="KV907131">
    <property type="protein sequence ID" value="OON13771.1"/>
    <property type="molecule type" value="Genomic_DNA"/>
</dbReference>
<feature type="compositionally biased region" description="Polar residues" evidence="3">
    <location>
        <begin position="503"/>
        <end position="515"/>
    </location>
</feature>